<accession>W0PCD1</accession>
<evidence type="ECO:0000256" key="11">
    <source>
        <dbReference type="SAM" id="SignalP"/>
    </source>
</evidence>
<dbReference type="Pfam" id="PF13609">
    <property type="entry name" value="Porin_4"/>
    <property type="match status" value="1"/>
</dbReference>
<dbReference type="GO" id="GO:0034220">
    <property type="term" value="P:monoatomic ion transmembrane transport"/>
    <property type="evidence" value="ECO:0007669"/>
    <property type="project" value="InterPro"/>
</dbReference>
<dbReference type="PANTHER" id="PTHR34501">
    <property type="entry name" value="PROTEIN YDDL-RELATED"/>
    <property type="match status" value="1"/>
</dbReference>
<dbReference type="InterPro" id="IPR001702">
    <property type="entry name" value="Porin_Gram-ve"/>
</dbReference>
<dbReference type="eggNOG" id="COG3203">
    <property type="taxonomic scope" value="Bacteria"/>
</dbReference>
<keyword evidence="7" id="KW-0406">Ion transport</keyword>
<dbReference type="GO" id="GO:0015288">
    <property type="term" value="F:porin activity"/>
    <property type="evidence" value="ECO:0007669"/>
    <property type="project" value="UniProtKB-KW"/>
</dbReference>
<dbReference type="CDD" id="cd00342">
    <property type="entry name" value="gram_neg_porins"/>
    <property type="match status" value="1"/>
</dbReference>
<dbReference type="EMBL" id="CP003915">
    <property type="protein sequence ID" value="AHG64534.1"/>
    <property type="molecule type" value="Genomic_DNA"/>
</dbReference>
<evidence type="ECO:0000256" key="2">
    <source>
        <dbReference type="ARBA" id="ARBA00011233"/>
    </source>
</evidence>
<evidence type="ECO:0000256" key="10">
    <source>
        <dbReference type="ARBA" id="ARBA00023237"/>
    </source>
</evidence>
<name>W0PCD1_ADVMD</name>
<dbReference type="STRING" id="1247726.MIM_c24600"/>
<evidence type="ECO:0000256" key="3">
    <source>
        <dbReference type="ARBA" id="ARBA00022448"/>
    </source>
</evidence>
<keyword evidence="9" id="KW-0472">Membrane</keyword>
<dbReference type="InterPro" id="IPR033900">
    <property type="entry name" value="Gram_neg_porin_domain"/>
</dbReference>
<protein>
    <submittedName>
        <fullName evidence="13">Outer membrane porin protein</fullName>
    </submittedName>
</protein>
<dbReference type="KEGG" id="amim:MIM_c24600"/>
<dbReference type="PATRIC" id="fig|1247726.3.peg.2704"/>
<dbReference type="Proteomes" id="UP000019095">
    <property type="component" value="Chromosome"/>
</dbReference>
<dbReference type="AlphaFoldDB" id="W0PCD1"/>
<feature type="signal peptide" evidence="11">
    <location>
        <begin position="1"/>
        <end position="20"/>
    </location>
</feature>
<dbReference type="InterPro" id="IPR050298">
    <property type="entry name" value="Gram-neg_bact_OMP"/>
</dbReference>
<keyword evidence="6 11" id="KW-0732">Signal</keyword>
<dbReference type="PRINTS" id="PR00184">
    <property type="entry name" value="NEISSPPORIN"/>
</dbReference>
<dbReference type="HOGENOM" id="CLU_038238_1_2_4"/>
<keyword evidence="10" id="KW-0998">Cell outer membrane</keyword>
<dbReference type="GO" id="GO:0009279">
    <property type="term" value="C:cell outer membrane"/>
    <property type="evidence" value="ECO:0007669"/>
    <property type="project" value="UniProtKB-SubCell"/>
</dbReference>
<evidence type="ECO:0000256" key="1">
    <source>
        <dbReference type="ARBA" id="ARBA00004571"/>
    </source>
</evidence>
<evidence type="ECO:0000256" key="4">
    <source>
        <dbReference type="ARBA" id="ARBA00022452"/>
    </source>
</evidence>
<keyword evidence="4" id="KW-1134">Transmembrane beta strand</keyword>
<reference evidence="13 14" key="1">
    <citation type="journal article" date="2014" name="Microbiology">
        <title>Unravelling the complete genome sequence of Advenella mimigardefordensis strain DPN7T and novel insights in the catabolism of the xenobiotic polythioester precursor 3,3'-dithiodipropionate.</title>
        <authorList>
            <person name="Wubbeler J.H."/>
            <person name="Hiessl S."/>
            <person name="Schuldes J."/>
            <person name="Thurmer A."/>
            <person name="Daniel R."/>
            <person name="Steinbuchel A."/>
        </authorList>
    </citation>
    <scope>NUCLEOTIDE SEQUENCE [LARGE SCALE GENOMIC DNA]</scope>
    <source>
        <strain evidence="14">DSM 17166 / LMG 22922 / DPN7</strain>
    </source>
</reference>
<feature type="domain" description="Porin" evidence="12">
    <location>
        <begin position="7"/>
        <end position="375"/>
    </location>
</feature>
<dbReference type="InterPro" id="IPR002299">
    <property type="entry name" value="Porin_Neis"/>
</dbReference>
<evidence type="ECO:0000259" key="12">
    <source>
        <dbReference type="Pfam" id="PF13609"/>
    </source>
</evidence>
<evidence type="ECO:0000256" key="5">
    <source>
        <dbReference type="ARBA" id="ARBA00022692"/>
    </source>
</evidence>
<dbReference type="InterPro" id="IPR023614">
    <property type="entry name" value="Porin_dom_sf"/>
</dbReference>
<keyword evidence="14" id="KW-1185">Reference proteome</keyword>
<comment type="subunit">
    <text evidence="2">Homotrimer.</text>
</comment>
<dbReference type="OrthoDB" id="8520696at2"/>
<keyword evidence="5" id="KW-0812">Transmembrane</keyword>
<organism evidence="13 14">
    <name type="scientific">Advenella mimigardefordensis (strain DSM 17166 / LMG 22922 / DPN7)</name>
    <dbReference type="NCBI Taxonomy" id="1247726"/>
    <lineage>
        <taxon>Bacteria</taxon>
        <taxon>Pseudomonadati</taxon>
        <taxon>Pseudomonadota</taxon>
        <taxon>Betaproteobacteria</taxon>
        <taxon>Burkholderiales</taxon>
        <taxon>Alcaligenaceae</taxon>
    </lineage>
</organism>
<proteinExistence type="predicted"/>
<gene>
    <name evidence="13" type="ORF">MIM_c24600</name>
</gene>
<evidence type="ECO:0000313" key="14">
    <source>
        <dbReference type="Proteomes" id="UP000019095"/>
    </source>
</evidence>
<dbReference type="GO" id="GO:0046930">
    <property type="term" value="C:pore complex"/>
    <property type="evidence" value="ECO:0007669"/>
    <property type="project" value="UniProtKB-KW"/>
</dbReference>
<keyword evidence="8" id="KW-0626">Porin</keyword>
<comment type="subcellular location">
    <subcellularLocation>
        <location evidence="1">Cell outer membrane</location>
        <topology evidence="1">Multi-pass membrane protein</topology>
    </subcellularLocation>
</comment>
<dbReference type="PRINTS" id="PR00182">
    <property type="entry name" value="ECOLNEIPORIN"/>
</dbReference>
<evidence type="ECO:0000256" key="6">
    <source>
        <dbReference type="ARBA" id="ARBA00022729"/>
    </source>
</evidence>
<dbReference type="SUPFAM" id="SSF56935">
    <property type="entry name" value="Porins"/>
    <property type="match status" value="1"/>
</dbReference>
<evidence type="ECO:0000256" key="8">
    <source>
        <dbReference type="ARBA" id="ARBA00023114"/>
    </source>
</evidence>
<keyword evidence="3" id="KW-0813">Transport</keyword>
<evidence type="ECO:0000256" key="9">
    <source>
        <dbReference type="ARBA" id="ARBA00023136"/>
    </source>
</evidence>
<dbReference type="RefSeq" id="WP_025373178.1">
    <property type="nucleotide sequence ID" value="NZ_CP003915.1"/>
</dbReference>
<dbReference type="PANTHER" id="PTHR34501:SF9">
    <property type="entry name" value="MAJOR OUTER MEMBRANE PROTEIN P.IA"/>
    <property type="match status" value="1"/>
</dbReference>
<feature type="chain" id="PRO_5004793905" evidence="11">
    <location>
        <begin position="21"/>
        <end position="402"/>
    </location>
</feature>
<evidence type="ECO:0000313" key="13">
    <source>
        <dbReference type="EMBL" id="AHG64534.1"/>
    </source>
</evidence>
<evidence type="ECO:0000256" key="7">
    <source>
        <dbReference type="ARBA" id="ARBA00023065"/>
    </source>
</evidence>
<dbReference type="Gene3D" id="2.40.160.10">
    <property type="entry name" value="Porin"/>
    <property type="match status" value="1"/>
</dbReference>
<sequence>MKKTLLAAALVTGFAGVAHAETSVTLYGLVDAGIGYSQTKVTQGDAFTKTRDIGLINGVKNGNRWGLKGTEDLGNGTSAIFQLESGFDLGNGRSSQGGRLFGRKAIVGLTGESWGTLTLGRQYNVADDFISPIDPFGTGFGQAGVTDGAFGDSPSARMDNSIKYMTPDFAGFKAAIGYAGKNTKTTSEDFFGNEGETRDTSNWITAGLAYNNGPIAVAASYDRFRSNARGIDEDTGLAWETKGTTHMWNLFGSYDFEVVKLHLGYGQIRGSVANDVVSEAGVGSVGLNSALADFAVRSDGLNYTQTNGYRQQSWMAGLSAPVGDDGKVLFSYQGNTSKNTGEAFDGVKGKLHLFSLGYVHNLSKRTSLYAIASYGTGKLKFDNQENVKLKSTLVGVGMQHRF</sequence>